<organism evidence="3 4">
    <name type="scientific">Rhizoctonia solani</name>
    <dbReference type="NCBI Taxonomy" id="456999"/>
    <lineage>
        <taxon>Eukaryota</taxon>
        <taxon>Fungi</taxon>
        <taxon>Dikarya</taxon>
        <taxon>Basidiomycota</taxon>
        <taxon>Agaricomycotina</taxon>
        <taxon>Agaricomycetes</taxon>
        <taxon>Cantharellales</taxon>
        <taxon>Ceratobasidiaceae</taxon>
        <taxon>Rhizoctonia</taxon>
    </lineage>
</organism>
<evidence type="ECO:0000256" key="1">
    <source>
        <dbReference type="SAM" id="MobiDB-lite"/>
    </source>
</evidence>
<sequence>MRTFNRLSVFAFLLSLGYIVHALPPAHLTGLIAHRQYNTPDHYGGNTGSYGASEDTLSNTGDRSTPGVIDVRGEVWTLKGKLDPKLALLGRCKNMDDAKVQVETIVGIIKEENARLAGISVNLPVEAHMKIARVIIKVFIELVSTCVKLSLKFGAPLVIHDLAEIDAAFSGYLSALTLCVPGLKQVLINLASNMNAEVISDLGVVGLVQCVKLLGLASRTPGVAR</sequence>
<dbReference type="AlphaFoldDB" id="A0A8H3C284"/>
<proteinExistence type="predicted"/>
<protein>
    <submittedName>
        <fullName evidence="3">Uncharacterized protein</fullName>
    </submittedName>
</protein>
<evidence type="ECO:0000313" key="4">
    <source>
        <dbReference type="Proteomes" id="UP000663846"/>
    </source>
</evidence>
<feature type="signal peptide" evidence="2">
    <location>
        <begin position="1"/>
        <end position="22"/>
    </location>
</feature>
<feature type="region of interest" description="Disordered" evidence="1">
    <location>
        <begin position="44"/>
        <end position="63"/>
    </location>
</feature>
<keyword evidence="2" id="KW-0732">Signal</keyword>
<evidence type="ECO:0000313" key="3">
    <source>
        <dbReference type="EMBL" id="CAE6471994.1"/>
    </source>
</evidence>
<dbReference type="EMBL" id="CAJMWS010001046">
    <property type="protein sequence ID" value="CAE6471994.1"/>
    <property type="molecule type" value="Genomic_DNA"/>
</dbReference>
<feature type="chain" id="PRO_5034083070" evidence="2">
    <location>
        <begin position="23"/>
        <end position="225"/>
    </location>
</feature>
<name>A0A8H3C284_9AGAM</name>
<dbReference type="OrthoDB" id="369569at2759"/>
<dbReference type="Proteomes" id="UP000663846">
    <property type="component" value="Unassembled WGS sequence"/>
</dbReference>
<evidence type="ECO:0000256" key="2">
    <source>
        <dbReference type="SAM" id="SignalP"/>
    </source>
</evidence>
<gene>
    <name evidence="3" type="ORF">RDB_LOCUS177076</name>
</gene>
<reference evidence="3" key="1">
    <citation type="submission" date="2021-01" db="EMBL/GenBank/DDBJ databases">
        <authorList>
            <person name="Kaushik A."/>
        </authorList>
    </citation>
    <scope>NUCLEOTIDE SEQUENCE</scope>
    <source>
        <strain evidence="3">AG1-1C</strain>
    </source>
</reference>
<comment type="caution">
    <text evidence="3">The sequence shown here is derived from an EMBL/GenBank/DDBJ whole genome shotgun (WGS) entry which is preliminary data.</text>
</comment>
<accession>A0A8H3C284</accession>